<keyword evidence="4" id="KW-1185">Reference proteome</keyword>
<dbReference type="InterPro" id="IPR036392">
    <property type="entry name" value="PLAT/LH2_dom_sf"/>
</dbReference>
<dbReference type="PANTHER" id="PTHR45901">
    <property type="entry name" value="PROTEIN CBG12474"/>
    <property type="match status" value="1"/>
</dbReference>
<dbReference type="OrthoDB" id="5322100at2759"/>
<reference evidence="3" key="1">
    <citation type="submission" date="2021-04" db="EMBL/GenBank/DDBJ databases">
        <authorList>
            <consortium name="Molecular Ecology Group"/>
        </authorList>
    </citation>
    <scope>NUCLEOTIDE SEQUENCE</scope>
</reference>
<dbReference type="EMBL" id="CAJHNH020001927">
    <property type="protein sequence ID" value="CAG5125007.1"/>
    <property type="molecule type" value="Genomic_DNA"/>
</dbReference>
<accession>A0A8S3Z605</accession>
<organism evidence="3 4">
    <name type="scientific">Candidula unifasciata</name>
    <dbReference type="NCBI Taxonomy" id="100452"/>
    <lineage>
        <taxon>Eukaryota</taxon>
        <taxon>Metazoa</taxon>
        <taxon>Spiralia</taxon>
        <taxon>Lophotrochozoa</taxon>
        <taxon>Mollusca</taxon>
        <taxon>Gastropoda</taxon>
        <taxon>Heterobranchia</taxon>
        <taxon>Euthyneura</taxon>
        <taxon>Panpulmonata</taxon>
        <taxon>Eupulmonata</taxon>
        <taxon>Stylommatophora</taxon>
        <taxon>Helicina</taxon>
        <taxon>Helicoidea</taxon>
        <taxon>Geomitridae</taxon>
        <taxon>Candidula</taxon>
    </lineage>
</organism>
<dbReference type="SUPFAM" id="SSF49723">
    <property type="entry name" value="Lipase/lipooxygenase domain (PLAT/LH2 domain)"/>
    <property type="match status" value="1"/>
</dbReference>
<feature type="non-terminal residue" evidence="3">
    <location>
        <position position="1"/>
    </location>
</feature>
<dbReference type="InterPro" id="IPR001024">
    <property type="entry name" value="PLAT/LH2_dom"/>
</dbReference>
<comment type="caution">
    <text evidence="3">The sequence shown here is derived from an EMBL/GenBank/DDBJ whole genome shotgun (WGS) entry which is preliminary data.</text>
</comment>
<evidence type="ECO:0000256" key="1">
    <source>
        <dbReference type="PROSITE-ProRule" id="PRU00152"/>
    </source>
</evidence>
<dbReference type="SMART" id="SM00308">
    <property type="entry name" value="LH2"/>
    <property type="match status" value="1"/>
</dbReference>
<evidence type="ECO:0000259" key="2">
    <source>
        <dbReference type="PROSITE" id="PS50095"/>
    </source>
</evidence>
<dbReference type="Proteomes" id="UP000678393">
    <property type="component" value="Unassembled WGS sequence"/>
</dbReference>
<dbReference type="AlphaFoldDB" id="A0A8S3Z605"/>
<name>A0A8S3Z605_9EUPU</name>
<evidence type="ECO:0000313" key="3">
    <source>
        <dbReference type="EMBL" id="CAG5125007.1"/>
    </source>
</evidence>
<dbReference type="PANTHER" id="PTHR45901:SF3">
    <property type="entry name" value="LIPOXYGENASE HOMOLOGY DOMAIN-CONTAINING PROTEIN 1"/>
    <property type="match status" value="1"/>
</dbReference>
<dbReference type="InterPro" id="IPR052970">
    <property type="entry name" value="Inner_ear_hair_cell_LOXHD"/>
</dbReference>
<protein>
    <recommendedName>
        <fullName evidence="2">PLAT domain-containing protein</fullName>
    </recommendedName>
</protein>
<sequence>MLFRALVCPLTTNWQAWVFTSDIANAGTDANVYMVIYGDKGKSDDIPLQNKGNTFEKGQVDTFRFSTNDVGKPYKIRVWHDNSGTFAGWHLDKVKEGEVTFICNRWLAEDEDDGLIEREITATGAQMLSNVGQLQKVRIGHDGK</sequence>
<gene>
    <name evidence="3" type="ORF">CUNI_LOCUS10565</name>
</gene>
<dbReference type="PROSITE" id="PS50095">
    <property type="entry name" value="PLAT"/>
    <property type="match status" value="1"/>
</dbReference>
<evidence type="ECO:0000313" key="4">
    <source>
        <dbReference type="Proteomes" id="UP000678393"/>
    </source>
</evidence>
<dbReference type="Pfam" id="PF01477">
    <property type="entry name" value="PLAT"/>
    <property type="match status" value="1"/>
</dbReference>
<comment type="caution">
    <text evidence="1">Lacks conserved residue(s) required for the propagation of feature annotation.</text>
</comment>
<feature type="domain" description="PLAT" evidence="2">
    <location>
        <begin position="12"/>
        <end position="121"/>
    </location>
</feature>
<proteinExistence type="predicted"/>
<dbReference type="CDD" id="cd01756">
    <property type="entry name" value="PLAT_repeat"/>
    <property type="match status" value="1"/>
</dbReference>
<dbReference type="Gene3D" id="2.60.60.20">
    <property type="entry name" value="PLAT/LH2 domain"/>
    <property type="match status" value="1"/>
</dbReference>